<accession>A0ABW4Z4N4</accession>
<dbReference type="Pfam" id="PF13403">
    <property type="entry name" value="Hint_2"/>
    <property type="match status" value="1"/>
</dbReference>
<dbReference type="EMBL" id="JBHUHD010000001">
    <property type="protein sequence ID" value="MFD2143361.1"/>
    <property type="molecule type" value="Genomic_DNA"/>
</dbReference>
<dbReference type="Proteomes" id="UP001597299">
    <property type="component" value="Unassembled WGS sequence"/>
</dbReference>
<evidence type="ECO:0000259" key="1">
    <source>
        <dbReference type="Pfam" id="PF13403"/>
    </source>
</evidence>
<dbReference type="InterPro" id="IPR028992">
    <property type="entry name" value="Hedgehog/Intein_dom"/>
</dbReference>
<evidence type="ECO:0000313" key="2">
    <source>
        <dbReference type="EMBL" id="MFD2143361.1"/>
    </source>
</evidence>
<protein>
    <submittedName>
        <fullName evidence="2">Hint domain-containing protein</fullName>
    </submittedName>
</protein>
<reference evidence="3" key="1">
    <citation type="journal article" date="2019" name="Int. J. Syst. Evol. Microbiol.">
        <title>The Global Catalogue of Microorganisms (GCM) 10K type strain sequencing project: providing services to taxonomists for standard genome sequencing and annotation.</title>
        <authorList>
            <consortium name="The Broad Institute Genomics Platform"/>
            <consortium name="The Broad Institute Genome Sequencing Center for Infectious Disease"/>
            <person name="Wu L."/>
            <person name="Ma J."/>
        </authorList>
    </citation>
    <scope>NUCLEOTIDE SEQUENCE [LARGE SCALE GENOMIC DNA]</scope>
    <source>
        <strain evidence="3">CCM 7435</strain>
    </source>
</reference>
<dbReference type="Gene3D" id="2.170.16.10">
    <property type="entry name" value="Hedgehog/Intein (Hint) domain"/>
    <property type="match status" value="1"/>
</dbReference>
<evidence type="ECO:0000313" key="3">
    <source>
        <dbReference type="Proteomes" id="UP001597299"/>
    </source>
</evidence>
<feature type="domain" description="Hedgehog/Intein (Hint)" evidence="1">
    <location>
        <begin position="104"/>
        <end position="237"/>
    </location>
</feature>
<keyword evidence="3" id="KW-1185">Reference proteome</keyword>
<gene>
    <name evidence="2" type="ORF">ACFSNC_23375</name>
</gene>
<organism evidence="2 3">
    <name type="scientific">Ancylobacter oerskovii</name>
    <dbReference type="NCBI Taxonomy" id="459519"/>
    <lineage>
        <taxon>Bacteria</taxon>
        <taxon>Pseudomonadati</taxon>
        <taxon>Pseudomonadota</taxon>
        <taxon>Alphaproteobacteria</taxon>
        <taxon>Hyphomicrobiales</taxon>
        <taxon>Xanthobacteraceae</taxon>
        <taxon>Ancylobacter</taxon>
    </lineage>
</organism>
<name>A0ABW4Z4N4_9HYPH</name>
<comment type="caution">
    <text evidence="2">The sequence shown here is derived from an EMBL/GenBank/DDBJ whole genome shotgun (WGS) entry which is preliminary data.</text>
</comment>
<proteinExistence type="predicted"/>
<dbReference type="SUPFAM" id="SSF51294">
    <property type="entry name" value="Hedgehog/intein (Hint) domain"/>
    <property type="match status" value="1"/>
</dbReference>
<dbReference type="InterPro" id="IPR036844">
    <property type="entry name" value="Hint_dom_sf"/>
</dbReference>
<dbReference type="RefSeq" id="WP_213355560.1">
    <property type="nucleotide sequence ID" value="NZ_JAHBGB010000044.1"/>
</dbReference>
<sequence>MATATYSYLYQAGGAGGTVPGDGLPQLGSNVTVTEGTDDGVFSVSETLVIEPAPAGMIPPVTYLGTIDGGIAVQDGNGSYYWVTNRTYEPSDETPFSAVDSPACFLAGTLIATPEGAVPVERLKAGDLVRTVGGAARPVRWLGRQTVSTRFTDPLRVLPVRIEAGALGEGVPARDLHLSADHALWLDGLLVQAGALVNDVTITRRADVPESFVYYHVELDDHALILAEGVPAESFVDNVSRRRFDNWQEAPAREPNGAMREIDLPRVKSSRQLPPALARRLAERARLRAGIPTQVA</sequence>